<feature type="non-terminal residue" evidence="1">
    <location>
        <position position="1"/>
    </location>
</feature>
<reference evidence="1" key="1">
    <citation type="submission" date="2018-10" db="EMBL/GenBank/DDBJ databases">
        <title>Metagenomes of soda lake microbial mats from the interior of British Columbia, Canada.</title>
        <authorList>
            <person name="Zorz J.K."/>
            <person name="Sharp C."/>
            <person name="Kleiner M."/>
            <person name="Dong X."/>
            <person name="Strous M."/>
        </authorList>
    </citation>
    <scope>NUCLEOTIDE SEQUENCE</scope>
    <source>
        <strain evidence="1">LCM1.Bin51</strain>
    </source>
</reference>
<proteinExistence type="predicted"/>
<sequence>GQGKRPSPSSLQLDNRKAALTVKRRRHWTDSHGVKEASFFLYFRGLGQNPRLLKSHIIKKAGVLRLVQHAPAFFKLNCAEKFIFLCFSAR</sequence>
<accession>A0A651DTX7</accession>
<evidence type="ECO:0000313" key="1">
    <source>
        <dbReference type="EMBL" id="TVP81114.1"/>
    </source>
</evidence>
<name>A0A651DTX7_9BACI</name>
<organism evidence="1">
    <name type="scientific">Alkalicoccus sp</name>
    <dbReference type="NCBI Taxonomy" id="2005376"/>
    <lineage>
        <taxon>Bacteria</taxon>
        <taxon>Bacillati</taxon>
        <taxon>Bacillota</taxon>
        <taxon>Bacilli</taxon>
        <taxon>Bacillales</taxon>
        <taxon>Bacillaceae</taxon>
        <taxon>Alkalicoccus</taxon>
    </lineage>
</organism>
<dbReference type="EMBL" id="REBZ01000210">
    <property type="protein sequence ID" value="TVP81114.1"/>
    <property type="molecule type" value="Genomic_DNA"/>
</dbReference>
<comment type="caution">
    <text evidence="1">The sequence shown here is derived from an EMBL/GenBank/DDBJ whole genome shotgun (WGS) entry which is preliminary data.</text>
</comment>
<gene>
    <name evidence="1" type="ORF">EA344_13235</name>
</gene>
<dbReference type="AlphaFoldDB" id="A0A651DTX7"/>
<protein>
    <submittedName>
        <fullName evidence="1">Uncharacterized protein</fullName>
    </submittedName>
</protein>